<dbReference type="InterPro" id="IPR029039">
    <property type="entry name" value="Flavoprotein-like_sf"/>
</dbReference>
<dbReference type="PROSITE" id="PS00201">
    <property type="entry name" value="FLAVODOXIN"/>
    <property type="match status" value="1"/>
</dbReference>
<comment type="cofactor">
    <cofactor evidence="1">
        <name>FMN</name>
        <dbReference type="ChEBI" id="CHEBI:58210"/>
    </cofactor>
</comment>
<name>A0ABY8U9K4_TETOB</name>
<dbReference type="Gene3D" id="3.40.50.360">
    <property type="match status" value="1"/>
</dbReference>
<dbReference type="InterPro" id="IPR010086">
    <property type="entry name" value="Flavodoxin_lc"/>
</dbReference>
<evidence type="ECO:0000313" key="9">
    <source>
        <dbReference type="Proteomes" id="UP001244341"/>
    </source>
</evidence>
<accession>A0ABY8U9K4</accession>
<organism evidence="8 9">
    <name type="scientific">Tetradesmus obliquus</name>
    <name type="common">Green alga</name>
    <name type="synonym">Acutodesmus obliquus</name>
    <dbReference type="NCBI Taxonomy" id="3088"/>
    <lineage>
        <taxon>Eukaryota</taxon>
        <taxon>Viridiplantae</taxon>
        <taxon>Chlorophyta</taxon>
        <taxon>core chlorophytes</taxon>
        <taxon>Chlorophyceae</taxon>
        <taxon>CS clade</taxon>
        <taxon>Sphaeropleales</taxon>
        <taxon>Scenedesmaceae</taxon>
        <taxon>Tetradesmus</taxon>
    </lineage>
</organism>
<evidence type="ECO:0000256" key="5">
    <source>
        <dbReference type="ARBA" id="ARBA00022643"/>
    </source>
</evidence>
<keyword evidence="4" id="KW-0285">Flavoprotein</keyword>
<evidence type="ECO:0000256" key="2">
    <source>
        <dbReference type="ARBA" id="ARBA00005267"/>
    </source>
</evidence>
<feature type="domain" description="Flavodoxin-like" evidence="7">
    <location>
        <begin position="69"/>
        <end position="231"/>
    </location>
</feature>
<comment type="similarity">
    <text evidence="2">Belongs to the flavodoxin family.</text>
</comment>
<keyword evidence="6" id="KW-0249">Electron transport</keyword>
<dbReference type="PANTHER" id="PTHR42809">
    <property type="entry name" value="FLAVODOXIN 2"/>
    <property type="match status" value="1"/>
</dbReference>
<dbReference type="InterPro" id="IPR001226">
    <property type="entry name" value="Flavodoxin_CS"/>
</dbReference>
<dbReference type="Pfam" id="PF00258">
    <property type="entry name" value="Flavodoxin_1"/>
    <property type="match status" value="1"/>
</dbReference>
<dbReference type="SUPFAM" id="SSF52218">
    <property type="entry name" value="Flavoproteins"/>
    <property type="match status" value="1"/>
</dbReference>
<proteinExistence type="inferred from homology"/>
<dbReference type="InterPro" id="IPR008254">
    <property type="entry name" value="Flavodoxin/NO_synth"/>
</dbReference>
<reference evidence="8 9" key="1">
    <citation type="submission" date="2023-05" db="EMBL/GenBank/DDBJ databases">
        <title>A 100% complete, gapless, phased diploid assembly of the Scenedesmus obliquus UTEX 3031 genome.</title>
        <authorList>
            <person name="Biondi T.C."/>
            <person name="Hanschen E.R."/>
            <person name="Kwon T."/>
            <person name="Eng W."/>
            <person name="Kruse C.P.S."/>
            <person name="Koehler S.I."/>
            <person name="Kunde Y."/>
            <person name="Gleasner C.D."/>
            <person name="You Mak K.T."/>
            <person name="Polle J."/>
            <person name="Hovde B.T."/>
            <person name="Starkenburg S.R."/>
        </authorList>
    </citation>
    <scope>NUCLEOTIDE SEQUENCE [LARGE SCALE GENOMIC DNA]</scope>
    <source>
        <strain evidence="8 9">DOE0152z</strain>
    </source>
</reference>
<protein>
    <recommendedName>
        <fullName evidence="7">Flavodoxin-like domain-containing protein</fullName>
    </recommendedName>
</protein>
<evidence type="ECO:0000313" key="8">
    <source>
        <dbReference type="EMBL" id="WIA17333.1"/>
    </source>
</evidence>
<evidence type="ECO:0000259" key="7">
    <source>
        <dbReference type="Pfam" id="PF00258"/>
    </source>
</evidence>
<dbReference type="NCBIfam" id="TIGR01752">
    <property type="entry name" value="flav_long"/>
    <property type="match status" value="1"/>
</dbReference>
<evidence type="ECO:0000256" key="1">
    <source>
        <dbReference type="ARBA" id="ARBA00001917"/>
    </source>
</evidence>
<evidence type="ECO:0000256" key="4">
    <source>
        <dbReference type="ARBA" id="ARBA00022630"/>
    </source>
</evidence>
<keyword evidence="3" id="KW-0813">Transport</keyword>
<sequence length="248" mass="25790">MMQRFCNSPEVRRCPLSSAGGRPCSGCNRSCPASKAGAAGCKKAALAPSPASKPLPRQQLAPPPEALGIYYSTATGKTEEVANIIKEVLGNAAAEPQDIGDVPDLAAALTDPSLDGLLVGAPTWNTGADEGRSGTAWDDVLAQVKGLSLQGRKVAVFGCGDQHGYGDYFCDAMEELHSSFAAAGADMVGAWPTEGYEHSESKAETKPGFFCGLALDEDSQGELTEGRIRQWTAQVLQEMGVKAPTAAA</sequence>
<dbReference type="InterPro" id="IPR050619">
    <property type="entry name" value="Flavodoxin"/>
</dbReference>
<keyword evidence="5" id="KW-0288">FMN</keyword>
<dbReference type="Proteomes" id="UP001244341">
    <property type="component" value="Chromosome 8b"/>
</dbReference>
<gene>
    <name evidence="8" type="ORF">OEZ85_014196</name>
</gene>
<dbReference type="NCBIfam" id="NF006738">
    <property type="entry name" value="PRK09267.1-4"/>
    <property type="match status" value="1"/>
</dbReference>
<evidence type="ECO:0000256" key="3">
    <source>
        <dbReference type="ARBA" id="ARBA00022448"/>
    </source>
</evidence>
<dbReference type="EMBL" id="CP126215">
    <property type="protein sequence ID" value="WIA17333.1"/>
    <property type="molecule type" value="Genomic_DNA"/>
</dbReference>
<dbReference type="PANTHER" id="PTHR42809:SF1">
    <property type="entry name" value="FLAVODOXIN 1"/>
    <property type="match status" value="1"/>
</dbReference>
<keyword evidence="9" id="KW-1185">Reference proteome</keyword>
<evidence type="ECO:0000256" key="6">
    <source>
        <dbReference type="ARBA" id="ARBA00022982"/>
    </source>
</evidence>